<dbReference type="RefSeq" id="XP_029224707.1">
    <property type="nucleotide sequence ID" value="XM_029375211.1"/>
</dbReference>
<dbReference type="AlphaFoldDB" id="A0A3R7NHJ1"/>
<dbReference type="GeneID" id="40321972"/>
<sequence>MRTPPPSVSHCELRRRCVVTIERAVPRGGGPCTGAKAAAAPRYHMVRVPRRFIVGGFGFAFLKNIMCELRAWSRRRDWLANREAAMWPQKVGNHAAPVAVVVDFFWSSGGGAVRRSRNCWAGRLRAPCAAGLGECGGEAEGAGARAGAARALRFPRQPRSPVAGRRRSCSACFRRGLFQN</sequence>
<dbReference type="EMBL" id="MKKU01000756">
    <property type="protein sequence ID" value="RNF02759.1"/>
    <property type="molecule type" value="Genomic_DNA"/>
</dbReference>
<accession>A0A3R7NHJ1</accession>
<dbReference type="Proteomes" id="UP000284403">
    <property type="component" value="Unassembled WGS sequence"/>
</dbReference>
<name>A0A3R7NHJ1_9TRYP</name>
<gene>
    <name evidence="1" type="ORF">Tco025E_08361</name>
</gene>
<evidence type="ECO:0000313" key="1">
    <source>
        <dbReference type="EMBL" id="RNF02759.1"/>
    </source>
</evidence>
<evidence type="ECO:0000313" key="2">
    <source>
        <dbReference type="Proteomes" id="UP000284403"/>
    </source>
</evidence>
<protein>
    <submittedName>
        <fullName evidence="1">Uncharacterized protein</fullName>
    </submittedName>
</protein>
<organism evidence="1 2">
    <name type="scientific">Trypanosoma conorhini</name>
    <dbReference type="NCBI Taxonomy" id="83891"/>
    <lineage>
        <taxon>Eukaryota</taxon>
        <taxon>Discoba</taxon>
        <taxon>Euglenozoa</taxon>
        <taxon>Kinetoplastea</taxon>
        <taxon>Metakinetoplastina</taxon>
        <taxon>Trypanosomatida</taxon>
        <taxon>Trypanosomatidae</taxon>
        <taxon>Trypanosoma</taxon>
    </lineage>
</organism>
<proteinExistence type="predicted"/>
<comment type="caution">
    <text evidence="1">The sequence shown here is derived from an EMBL/GenBank/DDBJ whole genome shotgun (WGS) entry which is preliminary data.</text>
</comment>
<reference evidence="1 2" key="1">
    <citation type="journal article" date="2018" name="BMC Genomics">
        <title>Genomic comparison of Trypanosoma conorhini and Trypanosoma rangeli to Trypanosoma cruzi strains of high and low virulence.</title>
        <authorList>
            <person name="Bradwell K.R."/>
            <person name="Koparde V.N."/>
            <person name="Matveyev A.V."/>
            <person name="Serrano M.G."/>
            <person name="Alves J.M."/>
            <person name="Parikh H."/>
            <person name="Huang B."/>
            <person name="Lee V."/>
            <person name="Espinosa-Alvarez O."/>
            <person name="Ortiz P.A."/>
            <person name="Costa-Martins A.G."/>
            <person name="Teixeira M.M."/>
            <person name="Buck G.A."/>
        </authorList>
    </citation>
    <scope>NUCLEOTIDE SEQUENCE [LARGE SCALE GENOMIC DNA]</scope>
    <source>
        <strain evidence="1 2">025E</strain>
    </source>
</reference>
<keyword evidence="2" id="KW-1185">Reference proteome</keyword>